<evidence type="ECO:0000259" key="2">
    <source>
        <dbReference type="Pfam" id="PF12706"/>
    </source>
</evidence>
<evidence type="ECO:0000313" key="4">
    <source>
        <dbReference type="Proteomes" id="UP001520878"/>
    </source>
</evidence>
<comment type="caution">
    <text evidence="3">The sequence shown here is derived from an EMBL/GenBank/DDBJ whole genome shotgun (WGS) entry which is preliminary data.</text>
</comment>
<name>A0ABS8G864_9ALTE</name>
<keyword evidence="1" id="KW-0732">Signal</keyword>
<organism evidence="3 4">
    <name type="scientific">Fluctibacter halophilus</name>
    <dbReference type="NCBI Taxonomy" id="226011"/>
    <lineage>
        <taxon>Bacteria</taxon>
        <taxon>Pseudomonadati</taxon>
        <taxon>Pseudomonadota</taxon>
        <taxon>Gammaproteobacteria</taxon>
        <taxon>Alteromonadales</taxon>
        <taxon>Alteromonadaceae</taxon>
        <taxon>Fluctibacter</taxon>
    </lineage>
</organism>
<sequence length="358" mass="40458">MNRLMLRFLQSALTVLCLALLFGCSANRVQVTQDQQQPIDSDSGRYTNLYPGEKDYPFTCTENCYQPRQEIHCRPEQGCQYQGTLGAAEFEQGFRVQWLGHAFFLITTPSGETLATDPVLQEFDWPINWLHAWFNGNYRLRYPTPQGGFDAIEGVLYSHVHYDHFSRASVSDLPDNVRYFTPLGMSRHFPDAGLSVNELGWFSQTTLGQSVITAVPAHHFSSRVLVPYLYEDENAVSWSGWVVESQGQTLFYAGDTGYSAHFKDIGQRYGGMDICLLPIASYHSEAHPKWYRYVHMTPEDALMAAKDLSCKTVIPWGYGNASWGMGDKSSHAPLTRFLNVLDNVQHGADIVILDELSQ</sequence>
<dbReference type="PROSITE" id="PS51257">
    <property type="entry name" value="PROKAR_LIPOPROTEIN"/>
    <property type="match status" value="1"/>
</dbReference>
<evidence type="ECO:0000313" key="3">
    <source>
        <dbReference type="EMBL" id="MCC2616762.1"/>
    </source>
</evidence>
<feature type="domain" description="Metallo-beta-lactamase" evidence="2">
    <location>
        <begin position="138"/>
        <end position="315"/>
    </location>
</feature>
<proteinExistence type="predicted"/>
<dbReference type="Proteomes" id="UP001520878">
    <property type="component" value="Unassembled WGS sequence"/>
</dbReference>
<reference evidence="3 4" key="1">
    <citation type="submission" date="2021-10" db="EMBL/GenBank/DDBJ databases">
        <title>Draft genome of Aestuariibacter halophilus JC2043.</title>
        <authorList>
            <person name="Emsley S.A."/>
            <person name="Pfannmuller K.M."/>
            <person name="Ushijima B."/>
            <person name="Saw J.H."/>
            <person name="Videau P."/>
        </authorList>
    </citation>
    <scope>NUCLEOTIDE SEQUENCE [LARGE SCALE GENOMIC DNA]</scope>
    <source>
        <strain evidence="3 4">JC2043</strain>
    </source>
</reference>
<dbReference type="Gene3D" id="3.60.15.10">
    <property type="entry name" value="Ribonuclease Z/Hydroxyacylglutathione hydrolase-like"/>
    <property type="match status" value="1"/>
</dbReference>
<dbReference type="InterPro" id="IPR036866">
    <property type="entry name" value="RibonucZ/Hydroxyglut_hydro"/>
</dbReference>
<dbReference type="Pfam" id="PF12706">
    <property type="entry name" value="Lactamase_B_2"/>
    <property type="match status" value="1"/>
</dbReference>
<feature type="chain" id="PRO_5047331324" evidence="1">
    <location>
        <begin position="29"/>
        <end position="358"/>
    </location>
</feature>
<dbReference type="SUPFAM" id="SSF56281">
    <property type="entry name" value="Metallo-hydrolase/oxidoreductase"/>
    <property type="match status" value="1"/>
</dbReference>
<evidence type="ECO:0000256" key="1">
    <source>
        <dbReference type="SAM" id="SignalP"/>
    </source>
</evidence>
<dbReference type="EMBL" id="JAJEWP010000002">
    <property type="protein sequence ID" value="MCC2616762.1"/>
    <property type="molecule type" value="Genomic_DNA"/>
</dbReference>
<dbReference type="RefSeq" id="WP_229160397.1">
    <property type="nucleotide sequence ID" value="NZ_JAJEWP010000002.1"/>
</dbReference>
<gene>
    <name evidence="3" type="ORF">LJ739_10960</name>
</gene>
<keyword evidence="4" id="KW-1185">Reference proteome</keyword>
<dbReference type="PANTHER" id="PTHR15032:SF4">
    <property type="entry name" value="N-ACYL-PHOSPHATIDYLETHANOLAMINE-HYDROLYZING PHOSPHOLIPASE D"/>
    <property type="match status" value="1"/>
</dbReference>
<feature type="signal peptide" evidence="1">
    <location>
        <begin position="1"/>
        <end position="28"/>
    </location>
</feature>
<dbReference type="InterPro" id="IPR001279">
    <property type="entry name" value="Metallo-B-lactamas"/>
</dbReference>
<dbReference type="PANTHER" id="PTHR15032">
    <property type="entry name" value="N-ACYL-PHOSPHATIDYLETHANOLAMINE-HYDROLYZING PHOSPHOLIPASE D"/>
    <property type="match status" value="1"/>
</dbReference>
<protein>
    <submittedName>
        <fullName evidence="3">MBL fold metallo-hydrolase</fullName>
    </submittedName>
</protein>
<accession>A0ABS8G864</accession>